<feature type="signal peptide" evidence="2">
    <location>
        <begin position="1"/>
        <end position="22"/>
    </location>
</feature>
<keyword evidence="1" id="KW-0472">Membrane</keyword>
<accession>A0A2Z4HGZ7</accession>
<name>A0A2Z4HGZ7_LYOSH</name>
<evidence type="ECO:0008006" key="4">
    <source>
        <dbReference type="Google" id="ProtNLM"/>
    </source>
</evidence>
<organism evidence="3">
    <name type="scientific">Lyophyllum shimeji</name>
    <name type="common">Hon-shimeji</name>
    <name type="synonym">Tricholoma shimeji</name>
    <dbReference type="NCBI Taxonomy" id="47721"/>
    <lineage>
        <taxon>Eukaryota</taxon>
        <taxon>Fungi</taxon>
        <taxon>Dikarya</taxon>
        <taxon>Basidiomycota</taxon>
        <taxon>Agaricomycotina</taxon>
        <taxon>Agaricomycetes</taxon>
        <taxon>Agaricomycetidae</taxon>
        <taxon>Agaricales</taxon>
        <taxon>Tricholomatineae</taxon>
        <taxon>Lyophyllaceae</taxon>
        <taxon>Lyophyllum</taxon>
    </lineage>
</organism>
<protein>
    <recommendedName>
        <fullName evidence="4">Gustatory receptor</fullName>
    </recommendedName>
</protein>
<evidence type="ECO:0000256" key="2">
    <source>
        <dbReference type="SAM" id="SignalP"/>
    </source>
</evidence>
<geneLocation type="mitochondrion" evidence="3"/>
<evidence type="ECO:0000313" key="3">
    <source>
        <dbReference type="EMBL" id="AWW14117.1"/>
    </source>
</evidence>
<keyword evidence="1" id="KW-1133">Transmembrane helix</keyword>
<feature type="chain" id="PRO_5016343931" description="Gustatory receptor" evidence="2">
    <location>
        <begin position="23"/>
        <end position="376"/>
    </location>
</feature>
<evidence type="ECO:0000256" key="1">
    <source>
        <dbReference type="SAM" id="Phobius"/>
    </source>
</evidence>
<feature type="transmembrane region" description="Helical" evidence="1">
    <location>
        <begin position="99"/>
        <end position="117"/>
    </location>
</feature>
<keyword evidence="1" id="KW-0812">Transmembrane</keyword>
<reference evidence="3" key="1">
    <citation type="journal article" date="2019" name="Int. J. Biol. Macromol.">
        <title>Characterization and comparison of the mitochondrial genomes from two Lyophyllum fungal species and insights into phylogeny of Agaricomycetes.</title>
        <authorList>
            <person name="Li Q."/>
            <person name="Wang Q."/>
            <person name="Jin X."/>
            <person name="Chen Z."/>
            <person name="Xiong C."/>
            <person name="Li P."/>
            <person name="Zhao J."/>
            <person name="Huang W."/>
        </authorList>
    </citation>
    <scope>NUCLEOTIDE SEQUENCE</scope>
</reference>
<proteinExistence type="predicted"/>
<keyword evidence="3" id="KW-0496">Mitochondrion</keyword>
<dbReference type="EMBL" id="MH447975">
    <property type="protein sequence ID" value="AWW14117.1"/>
    <property type="molecule type" value="Genomic_DNA"/>
</dbReference>
<feature type="transmembrane region" description="Helical" evidence="1">
    <location>
        <begin position="217"/>
        <end position="235"/>
    </location>
</feature>
<feature type="transmembrane region" description="Helical" evidence="1">
    <location>
        <begin position="123"/>
        <end position="142"/>
    </location>
</feature>
<dbReference type="RefSeq" id="YP_009504998.1">
    <property type="nucleotide sequence ID" value="NC_038224.1"/>
</dbReference>
<keyword evidence="2" id="KW-0732">Signal</keyword>
<feature type="transmembrane region" description="Helical" evidence="1">
    <location>
        <begin position="193"/>
        <end position="211"/>
    </location>
</feature>
<dbReference type="AlphaFoldDB" id="A0A2Z4HGZ7"/>
<gene>
    <name evidence="3" type="primary">orf376</name>
</gene>
<dbReference type="GeneID" id="37541316"/>
<sequence length="376" mass="44074">MVTLIFLISIVFLCINIHKILPSDRVLRAGSSSPSPTESIGIIIYTKISSLMTRDPESTKALKGFKAEKKIYLAYAVARIKFSYRMILFIILIYKIINIFPLLALIIKILFFFLLALTFFNELIIFIIVYCPSIVVLCMLKLKSRKVCIRLKVERANKLNNYYNKKLHKIFSIFFYYKNLVAHLIFILKKNRIFEYFIFFISYAYGGAYALKFLKLIYIISTYLFGIDLLLYFNFSNYFSPYAKNIAYSLKFSFSGIDSNTNTNTNTNTNIFNFNTLSLNEQYEYIKLKFFNKAIEPNIPFLDWFIQLLFNTDGSQHNVDQIIETNLNKIQKIERDAQLNSHSFSRVRPFLINKTDTSSTQMPNIVPYKNNSYYDD</sequence>